<evidence type="ECO:0000313" key="4">
    <source>
        <dbReference type="EMBL" id="RHC89501.1"/>
    </source>
</evidence>
<dbReference type="InterPro" id="IPR038653">
    <property type="entry name" value="Put_CMD_sf"/>
</dbReference>
<evidence type="ECO:0000313" key="3">
    <source>
        <dbReference type="EMBL" id="MTV03452.1"/>
    </source>
</evidence>
<protein>
    <recommendedName>
        <fullName evidence="1">Putative carbohydrate metabolism domain-containing protein</fullName>
    </recommendedName>
</protein>
<dbReference type="EMBL" id="WNCN01000024">
    <property type="protein sequence ID" value="MTU40854.1"/>
    <property type="molecule type" value="Genomic_DNA"/>
</dbReference>
<keyword evidence="6" id="KW-1185">Reference proteome</keyword>
<feature type="domain" description="Putative carbohydrate metabolism" evidence="1">
    <location>
        <begin position="330"/>
        <end position="550"/>
    </location>
</feature>
<evidence type="ECO:0000313" key="6">
    <source>
        <dbReference type="Proteomes" id="UP000434916"/>
    </source>
</evidence>
<dbReference type="Gene3D" id="2.60.120.890">
    <property type="entry name" value="BT2081, beta-jelly-roll domain"/>
    <property type="match status" value="1"/>
</dbReference>
<dbReference type="Proteomes" id="UP000482671">
    <property type="component" value="Unassembled WGS sequence"/>
</dbReference>
<reference evidence="6 7" key="2">
    <citation type="journal article" date="2019" name="Nat. Med.">
        <title>A library of human gut bacterial isolates paired with longitudinal multiomics data enables mechanistic microbiome research.</title>
        <authorList>
            <person name="Poyet M."/>
            <person name="Groussin M."/>
            <person name="Gibbons S.M."/>
            <person name="Avila-Pacheco J."/>
            <person name="Jiang X."/>
            <person name="Kearney S.M."/>
            <person name="Perrotta A.R."/>
            <person name="Berdy B."/>
            <person name="Zhao S."/>
            <person name="Lieberman T.D."/>
            <person name="Swanson P.K."/>
            <person name="Smith M."/>
            <person name="Roesemann S."/>
            <person name="Alexander J.E."/>
            <person name="Rich S.A."/>
            <person name="Livny J."/>
            <person name="Vlamakis H."/>
            <person name="Clish C."/>
            <person name="Bullock K."/>
            <person name="Deik A."/>
            <person name="Scott J."/>
            <person name="Pierce K.A."/>
            <person name="Xavier R.J."/>
            <person name="Alm E.J."/>
        </authorList>
    </citation>
    <scope>NUCLEOTIDE SEQUENCE [LARGE SCALE GENOMIC DNA]</scope>
    <source>
        <strain evidence="3 7">BIOML-A11</strain>
        <strain evidence="2 6">BIOML-A29</strain>
    </source>
</reference>
<dbReference type="Gene3D" id="2.60.40.10">
    <property type="entry name" value="Immunoglobulins"/>
    <property type="match status" value="1"/>
</dbReference>
<dbReference type="SUPFAM" id="SSF49265">
    <property type="entry name" value="Fibronectin type III"/>
    <property type="match status" value="1"/>
</dbReference>
<reference evidence="4 5" key="1">
    <citation type="submission" date="2018-08" db="EMBL/GenBank/DDBJ databases">
        <title>A genome reference for cultivated species of the human gut microbiota.</title>
        <authorList>
            <person name="Zou Y."/>
            <person name="Xue W."/>
            <person name="Luo G."/>
        </authorList>
    </citation>
    <scope>NUCLEOTIDE SEQUENCE [LARGE SCALE GENOMIC DNA]</scope>
    <source>
        <strain evidence="4 5">AM34-17</strain>
    </source>
</reference>
<dbReference type="InterPro" id="IPR013783">
    <property type="entry name" value="Ig-like_fold"/>
</dbReference>
<dbReference type="Proteomes" id="UP000286260">
    <property type="component" value="Unassembled WGS sequence"/>
</dbReference>
<dbReference type="RefSeq" id="WP_122115213.1">
    <property type="nucleotide sequence ID" value="NZ_BAABZJ010000001.1"/>
</dbReference>
<dbReference type="EMBL" id="WNDD01000024">
    <property type="protein sequence ID" value="MTV03452.1"/>
    <property type="molecule type" value="Genomic_DNA"/>
</dbReference>
<dbReference type="InterPro" id="IPR036116">
    <property type="entry name" value="FN3_sf"/>
</dbReference>
<evidence type="ECO:0000313" key="7">
    <source>
        <dbReference type="Proteomes" id="UP000482671"/>
    </source>
</evidence>
<organism evidence="3 7">
    <name type="scientific">Parabacteroides merdae</name>
    <dbReference type="NCBI Taxonomy" id="46503"/>
    <lineage>
        <taxon>Bacteria</taxon>
        <taxon>Pseudomonadati</taxon>
        <taxon>Bacteroidota</taxon>
        <taxon>Bacteroidia</taxon>
        <taxon>Bacteroidales</taxon>
        <taxon>Tannerellaceae</taxon>
        <taxon>Parabacteroides</taxon>
    </lineage>
</organism>
<proteinExistence type="predicted"/>
<gene>
    <name evidence="4" type="ORF">DW828_02850</name>
    <name evidence="2" type="ORF">GMD82_15630</name>
    <name evidence="3" type="ORF">GME02_17765</name>
</gene>
<evidence type="ECO:0000313" key="2">
    <source>
        <dbReference type="EMBL" id="MTU40854.1"/>
    </source>
</evidence>
<dbReference type="AlphaFoldDB" id="A0A3E4ZYL4"/>
<accession>A0A3E4ZYL4</accession>
<sequence length="553" mass="60977">MDINHIKRKVTGFLCCLFFLVSCIENDIPYPYREGSITDFLVEGQLDNTLEIDKTKGMVTVEVSDAVDLAALRIKKLTVTNEAEVRIDSAACLDYNAFPRIGFSSLDSLPKSADTRVDFSSSVSLILQTYQEYPWKITVNQTIDRAVQVSNQVGEPVIDLANREMIVYVAKEQHLDRITVTKMQLGGSVGIVVPDPTTVTNFSRPCSFEVTRFGVTETWKVTILHTEGGAVSGGETVAMANRIIVTGMIQEGKIPVIEYREKNPSQTRVDDGWQTLPASSVTVNGTSFTATITGLNPGTTYVYRVVIDDIAGEEVECKTAALVPLTNGGFDDWHQDGKLWNPWLATGVSFWDTGNKGATTLGDSNTIPTGDTSNGTGKAAKLESRFVGVAGIGKFAAGNIFAGSYVRTDGTNGVLSFGRPFETYPTGLKFKYKYTSAEINKSNDSDYNYLLGRPDSCHIYVALSDKAEPYEIKTKKSERQLFSKNDKNVIAYGEFISAKTISGYEEYTIRLDYRDYRKPKYLVIVATASKYGDYFTGGEGSTLYLDEMELTYD</sequence>
<dbReference type="Pfam" id="PF13201">
    <property type="entry name" value="PCMD"/>
    <property type="match status" value="1"/>
</dbReference>
<dbReference type="Proteomes" id="UP000434916">
    <property type="component" value="Unassembled WGS sequence"/>
</dbReference>
<comment type="caution">
    <text evidence="3">The sequence shown here is derived from an EMBL/GenBank/DDBJ whole genome shotgun (WGS) entry which is preliminary data.</text>
</comment>
<name>A0A3E4ZYL4_9BACT</name>
<evidence type="ECO:0000259" key="1">
    <source>
        <dbReference type="Pfam" id="PF13201"/>
    </source>
</evidence>
<dbReference type="EMBL" id="QSII01000002">
    <property type="protein sequence ID" value="RHC89501.1"/>
    <property type="molecule type" value="Genomic_DNA"/>
</dbReference>
<dbReference type="PROSITE" id="PS51257">
    <property type="entry name" value="PROKAR_LIPOPROTEIN"/>
    <property type="match status" value="1"/>
</dbReference>
<dbReference type="CDD" id="cd00063">
    <property type="entry name" value="FN3"/>
    <property type="match status" value="1"/>
</dbReference>
<dbReference type="InterPro" id="IPR025112">
    <property type="entry name" value="PCMD"/>
</dbReference>
<evidence type="ECO:0000313" key="5">
    <source>
        <dbReference type="Proteomes" id="UP000286260"/>
    </source>
</evidence>
<dbReference type="InterPro" id="IPR003961">
    <property type="entry name" value="FN3_dom"/>
</dbReference>